<dbReference type="RefSeq" id="WP_068668287.1">
    <property type="nucleotide sequence ID" value="NZ_LYPB01000083.1"/>
</dbReference>
<gene>
    <name evidence="1" type="ORF">A8708_04440</name>
</gene>
<sequence>MNIIVDIVRNALNHLYEEVFFTYISLNHDPNDFIKIMWSDNEGTYSAKEVFGDLHAADWSNILSIVNRVDLGMKLIPIKKAINDQIDSWLRYGISERERKFLERR</sequence>
<evidence type="ECO:0000313" key="2">
    <source>
        <dbReference type="Proteomes" id="UP000078454"/>
    </source>
</evidence>
<keyword evidence="2" id="KW-1185">Reference proteome</keyword>
<dbReference type="EMBL" id="LYPB01000083">
    <property type="protein sequence ID" value="OAS15406.1"/>
    <property type="molecule type" value="Genomic_DNA"/>
</dbReference>
<evidence type="ECO:0000313" key="1">
    <source>
        <dbReference type="EMBL" id="OAS15406.1"/>
    </source>
</evidence>
<comment type="caution">
    <text evidence="1">The sequence shown here is derived from an EMBL/GenBank/DDBJ whole genome shotgun (WGS) entry which is preliminary data.</text>
</comment>
<organism evidence="1 2">
    <name type="scientific">Paenibacillus oryzisoli</name>
    <dbReference type="NCBI Taxonomy" id="1850517"/>
    <lineage>
        <taxon>Bacteria</taxon>
        <taxon>Bacillati</taxon>
        <taxon>Bacillota</taxon>
        <taxon>Bacilli</taxon>
        <taxon>Bacillales</taxon>
        <taxon>Paenibacillaceae</taxon>
        <taxon>Paenibacillus</taxon>
    </lineage>
</organism>
<dbReference type="STRING" id="1850517.A8708_04440"/>
<dbReference type="Proteomes" id="UP000078454">
    <property type="component" value="Unassembled WGS sequence"/>
</dbReference>
<protein>
    <submittedName>
        <fullName evidence="1">Uncharacterized protein</fullName>
    </submittedName>
</protein>
<reference evidence="1 2" key="1">
    <citation type="submission" date="2016-05" db="EMBL/GenBank/DDBJ databases">
        <title>Paenibacillus sp. 1ZS3-15 nov., isolated from the rhizosphere soil.</title>
        <authorList>
            <person name="Zhang X.X."/>
            <person name="Zhang J."/>
        </authorList>
    </citation>
    <scope>NUCLEOTIDE SEQUENCE [LARGE SCALE GENOMIC DNA]</scope>
    <source>
        <strain evidence="1 2">1ZS3-15</strain>
    </source>
</reference>
<proteinExistence type="predicted"/>
<accession>A0A198A304</accession>
<name>A0A198A304_9BACL</name>
<dbReference type="AlphaFoldDB" id="A0A198A304"/>